<feature type="region of interest" description="Disordered" evidence="12">
    <location>
        <begin position="393"/>
        <end position="425"/>
    </location>
</feature>
<accession>A0A6J0JEQ1</accession>
<reference evidence="14" key="1">
    <citation type="journal article" date="2019" name="Database">
        <title>The radish genome database (RadishGD): an integrated information resource for radish genomics.</title>
        <authorList>
            <person name="Yu H.J."/>
            <person name="Baek S."/>
            <person name="Lee Y.J."/>
            <person name="Cho A."/>
            <person name="Mun J.H."/>
        </authorList>
    </citation>
    <scope>NUCLEOTIDE SEQUENCE [LARGE SCALE GENOMIC DNA]</scope>
    <source>
        <strain evidence="14">cv. WK10039</strain>
    </source>
</reference>
<dbReference type="PROSITE" id="PS00518">
    <property type="entry name" value="ZF_RING_1"/>
    <property type="match status" value="1"/>
</dbReference>
<comment type="domain">
    <text evidence="11">The RING-type zinc finger domain is responsible for E3 ligase activity.</text>
</comment>
<keyword evidence="5 11" id="KW-0479">Metal-binding</keyword>
<evidence type="ECO:0000256" key="5">
    <source>
        <dbReference type="ARBA" id="ARBA00022723"/>
    </source>
</evidence>
<evidence type="ECO:0000256" key="9">
    <source>
        <dbReference type="ARBA" id="ARBA00023136"/>
    </source>
</evidence>
<keyword evidence="4 11" id="KW-0808">Transferase</keyword>
<comment type="function">
    <text evidence="11">E3 ubiquitin-protein ligase.</text>
</comment>
<dbReference type="CDD" id="cd16534">
    <property type="entry name" value="RING-HC_RNF5-like"/>
    <property type="match status" value="1"/>
</dbReference>
<dbReference type="GO" id="GO:0008270">
    <property type="term" value="F:zinc ion binding"/>
    <property type="evidence" value="ECO:0007669"/>
    <property type="project" value="UniProtKB-KW"/>
</dbReference>
<dbReference type="InterPro" id="IPR017907">
    <property type="entry name" value="Znf_RING_CS"/>
</dbReference>
<dbReference type="RefSeq" id="XP_018434085.1">
    <property type="nucleotide sequence ID" value="XM_018578583.2"/>
</dbReference>
<dbReference type="InterPro" id="IPR013083">
    <property type="entry name" value="Znf_RING/FYVE/PHD"/>
</dbReference>
<dbReference type="OrthoDB" id="6270329at2759"/>
<evidence type="ECO:0000256" key="12">
    <source>
        <dbReference type="SAM" id="MobiDB-lite"/>
    </source>
</evidence>
<evidence type="ECO:0000256" key="10">
    <source>
        <dbReference type="PROSITE-ProRule" id="PRU00175"/>
    </source>
</evidence>
<comment type="pathway">
    <text evidence="3 11">Protein modification; protein ubiquitination.</text>
</comment>
<dbReference type="Gene3D" id="3.30.40.10">
    <property type="entry name" value="Zinc/RING finger domain, C3HC4 (zinc finger)"/>
    <property type="match status" value="1"/>
</dbReference>
<feature type="region of interest" description="Disordered" evidence="12">
    <location>
        <begin position="88"/>
        <end position="108"/>
    </location>
</feature>
<sequence length="425" mass="46990">MAEEISNEVNLDLNLGPAPDVSLEPVTDPSAAYWANGTFNGDVEPLRRLWTRHGSRQFDVLSVPAETHSPLIELSQLMMASANGAALPAGGGRVSEEEEEEEAKKCENGNKVVEEDNVKEEKRVVEKSVGSDGSFFDCYVCLDLSKDPVVTNCGHLFCWSCLYRWLQVSEAKECPVCKGEVSVKTLTPIYGRGEKNKRVSLEGVSDNKNKIPSRPQARRVESLRTTLERSGYIGTEMIRHLQDGLARESRTGERTARPFLNRFMTSRGVRAELNQSSAASVAPLDDIRRTNLISSTEYERGRRQLWAAPPLGMSIQRQMQAAARDLRVPFSPVLTAAERLEDAYLMTHAFDAQLNVPSVGAEDRDSFSSIIGVMNSESQVDTAADIDSMVTVSTSSSVRRPHENGSRVSDVDSADSRPLRRRRLA</sequence>
<proteinExistence type="predicted"/>
<keyword evidence="9" id="KW-0472">Membrane</keyword>
<dbReference type="UniPathway" id="UPA00143"/>
<dbReference type="Pfam" id="PF13923">
    <property type="entry name" value="zf-C3HC4_2"/>
    <property type="match status" value="1"/>
</dbReference>
<reference evidence="15" key="2">
    <citation type="submission" date="2025-08" db="UniProtKB">
        <authorList>
            <consortium name="RefSeq"/>
        </authorList>
    </citation>
    <scope>IDENTIFICATION</scope>
    <source>
        <tissue evidence="15">Leaf</tissue>
    </source>
</reference>
<dbReference type="Proteomes" id="UP000504610">
    <property type="component" value="Chromosome 6"/>
</dbReference>
<evidence type="ECO:0000256" key="7">
    <source>
        <dbReference type="ARBA" id="ARBA00022786"/>
    </source>
</evidence>
<dbReference type="SUPFAM" id="SSF57850">
    <property type="entry name" value="RING/U-box"/>
    <property type="match status" value="1"/>
</dbReference>
<evidence type="ECO:0000313" key="14">
    <source>
        <dbReference type="Proteomes" id="UP000504610"/>
    </source>
</evidence>
<dbReference type="GeneID" id="108806459"/>
<evidence type="ECO:0000256" key="8">
    <source>
        <dbReference type="ARBA" id="ARBA00022833"/>
    </source>
</evidence>
<evidence type="ECO:0000256" key="2">
    <source>
        <dbReference type="ARBA" id="ARBA00004308"/>
    </source>
</evidence>
<dbReference type="AlphaFoldDB" id="A0A6J0JEQ1"/>
<dbReference type="InterPro" id="IPR001841">
    <property type="entry name" value="Znf_RING"/>
</dbReference>
<dbReference type="PANTHER" id="PTHR12313">
    <property type="entry name" value="E3 UBIQUITIN-PROTEIN LIGASE RNF5-RELATED"/>
    <property type="match status" value="1"/>
</dbReference>
<evidence type="ECO:0000256" key="4">
    <source>
        <dbReference type="ARBA" id="ARBA00022679"/>
    </source>
</evidence>
<evidence type="ECO:0000259" key="13">
    <source>
        <dbReference type="PROSITE" id="PS50089"/>
    </source>
</evidence>
<dbReference type="EC" id="2.3.2.27" evidence="11"/>
<dbReference type="KEGG" id="rsz:108806459"/>
<comment type="subcellular location">
    <subcellularLocation>
        <location evidence="2">Endomembrane system</location>
    </subcellularLocation>
    <subcellularLocation>
        <location evidence="11">Endoplasmic reticulum membrane</location>
        <topology evidence="11">Single-pass type IV membrane protein</topology>
    </subcellularLocation>
</comment>
<evidence type="ECO:0000256" key="6">
    <source>
        <dbReference type="ARBA" id="ARBA00022771"/>
    </source>
</evidence>
<protein>
    <recommendedName>
        <fullName evidence="11">E3 ubiquitin-protein ligase RMA</fullName>
        <ecNumber evidence="11">2.3.2.27</ecNumber>
    </recommendedName>
    <alternativeName>
        <fullName evidence="11">Protein RING membrane-anchor</fullName>
    </alternativeName>
    <alternativeName>
        <fullName evidence="11">RING-type E3 ubiquitin transferase RMA</fullName>
    </alternativeName>
</protein>
<dbReference type="InterPro" id="IPR045103">
    <property type="entry name" value="RNF5/RNF185-like"/>
</dbReference>
<dbReference type="GO" id="GO:0006511">
    <property type="term" value="P:ubiquitin-dependent protein catabolic process"/>
    <property type="evidence" value="ECO:0007669"/>
    <property type="project" value="UniProtKB-UniRule"/>
</dbReference>
<keyword evidence="8 11" id="KW-0862">Zinc</keyword>
<dbReference type="SMART" id="SM00184">
    <property type="entry name" value="RING"/>
    <property type="match status" value="1"/>
</dbReference>
<dbReference type="GO" id="GO:0005789">
    <property type="term" value="C:endoplasmic reticulum membrane"/>
    <property type="evidence" value="ECO:0007669"/>
    <property type="project" value="UniProtKB-SubCell"/>
</dbReference>
<evidence type="ECO:0000256" key="1">
    <source>
        <dbReference type="ARBA" id="ARBA00000900"/>
    </source>
</evidence>
<keyword evidence="6 10" id="KW-0863">Zinc-finger</keyword>
<evidence type="ECO:0000256" key="11">
    <source>
        <dbReference type="RuleBase" id="RU369090"/>
    </source>
</evidence>
<comment type="catalytic activity">
    <reaction evidence="1 11">
        <text>S-ubiquitinyl-[E2 ubiquitin-conjugating enzyme]-L-cysteine + [acceptor protein]-L-lysine = [E2 ubiquitin-conjugating enzyme]-L-cysteine + N(6)-ubiquitinyl-[acceptor protein]-L-lysine.</text>
        <dbReference type="EC" id="2.3.2.27"/>
    </reaction>
</comment>
<feature type="domain" description="RING-type" evidence="13">
    <location>
        <begin position="138"/>
        <end position="178"/>
    </location>
</feature>
<organism evidence="14 15">
    <name type="scientific">Raphanus sativus</name>
    <name type="common">Radish</name>
    <name type="synonym">Raphanus raphanistrum var. sativus</name>
    <dbReference type="NCBI Taxonomy" id="3726"/>
    <lineage>
        <taxon>Eukaryota</taxon>
        <taxon>Viridiplantae</taxon>
        <taxon>Streptophyta</taxon>
        <taxon>Embryophyta</taxon>
        <taxon>Tracheophyta</taxon>
        <taxon>Spermatophyta</taxon>
        <taxon>Magnoliopsida</taxon>
        <taxon>eudicotyledons</taxon>
        <taxon>Gunneridae</taxon>
        <taxon>Pentapetalae</taxon>
        <taxon>rosids</taxon>
        <taxon>malvids</taxon>
        <taxon>Brassicales</taxon>
        <taxon>Brassicaceae</taxon>
        <taxon>Brassiceae</taxon>
        <taxon>Raphanus</taxon>
    </lineage>
</organism>
<gene>
    <name evidence="15" type="primary">LOC108806459</name>
</gene>
<name>A0A6J0JEQ1_RAPSA</name>
<keyword evidence="11" id="KW-0256">Endoplasmic reticulum</keyword>
<dbReference type="GO" id="GO:0016567">
    <property type="term" value="P:protein ubiquitination"/>
    <property type="evidence" value="ECO:0007669"/>
    <property type="project" value="UniProtKB-UniPathway"/>
</dbReference>
<keyword evidence="7 11" id="KW-0833">Ubl conjugation pathway</keyword>
<dbReference type="GO" id="GO:0061630">
    <property type="term" value="F:ubiquitin protein ligase activity"/>
    <property type="evidence" value="ECO:0007669"/>
    <property type="project" value="UniProtKB-UniRule"/>
</dbReference>
<keyword evidence="14" id="KW-1185">Reference proteome</keyword>
<evidence type="ECO:0000256" key="3">
    <source>
        <dbReference type="ARBA" id="ARBA00004906"/>
    </source>
</evidence>
<dbReference type="PROSITE" id="PS50089">
    <property type="entry name" value="ZF_RING_2"/>
    <property type="match status" value="1"/>
</dbReference>
<evidence type="ECO:0000313" key="15">
    <source>
        <dbReference type="RefSeq" id="XP_018434085.1"/>
    </source>
</evidence>